<feature type="domain" description="Rhodopsin" evidence="8">
    <location>
        <begin position="54"/>
        <end position="292"/>
    </location>
</feature>
<feature type="transmembrane region" description="Helical" evidence="7">
    <location>
        <begin position="149"/>
        <end position="175"/>
    </location>
</feature>
<name>A0A8H5P8F1_9HYPO</name>
<dbReference type="Pfam" id="PF20684">
    <property type="entry name" value="Fung_rhodopsin"/>
    <property type="match status" value="1"/>
</dbReference>
<dbReference type="PANTHER" id="PTHR33048">
    <property type="entry name" value="PTH11-LIKE INTEGRAL MEMBRANE PROTEIN (AFU_ORTHOLOGUE AFUA_5G11245)"/>
    <property type="match status" value="1"/>
</dbReference>
<accession>A0A8H5P8F1</accession>
<feature type="compositionally biased region" description="Polar residues" evidence="6">
    <location>
        <begin position="827"/>
        <end position="855"/>
    </location>
</feature>
<feature type="region of interest" description="Disordered" evidence="6">
    <location>
        <begin position="301"/>
        <end position="325"/>
    </location>
</feature>
<evidence type="ECO:0000256" key="6">
    <source>
        <dbReference type="SAM" id="MobiDB-lite"/>
    </source>
</evidence>
<evidence type="ECO:0000256" key="2">
    <source>
        <dbReference type="ARBA" id="ARBA00022692"/>
    </source>
</evidence>
<dbReference type="InterPro" id="IPR049326">
    <property type="entry name" value="Rhodopsin_dom_fungi"/>
</dbReference>
<evidence type="ECO:0000256" key="4">
    <source>
        <dbReference type="ARBA" id="ARBA00023136"/>
    </source>
</evidence>
<feature type="transmembrane region" description="Helical" evidence="7">
    <location>
        <begin position="69"/>
        <end position="90"/>
    </location>
</feature>
<evidence type="ECO:0000256" key="1">
    <source>
        <dbReference type="ARBA" id="ARBA00004141"/>
    </source>
</evidence>
<feature type="transmembrane region" description="Helical" evidence="7">
    <location>
        <begin position="270"/>
        <end position="291"/>
    </location>
</feature>
<comment type="similarity">
    <text evidence="5">Belongs to the SAT4 family.</text>
</comment>
<gene>
    <name evidence="9" type="ORF">FPANT_5523</name>
</gene>
<evidence type="ECO:0000256" key="5">
    <source>
        <dbReference type="ARBA" id="ARBA00038359"/>
    </source>
</evidence>
<proteinExistence type="inferred from homology"/>
<feature type="transmembrane region" description="Helical" evidence="7">
    <location>
        <begin position="110"/>
        <end position="137"/>
    </location>
</feature>
<feature type="region of interest" description="Disordered" evidence="6">
    <location>
        <begin position="363"/>
        <end position="387"/>
    </location>
</feature>
<keyword evidence="4 7" id="KW-0472">Membrane</keyword>
<comment type="caution">
    <text evidence="9">The sequence shown here is derived from an EMBL/GenBank/DDBJ whole genome shotgun (WGS) entry which is preliminary data.</text>
</comment>
<evidence type="ECO:0000256" key="3">
    <source>
        <dbReference type="ARBA" id="ARBA00022989"/>
    </source>
</evidence>
<feature type="region of interest" description="Disordered" evidence="6">
    <location>
        <begin position="773"/>
        <end position="879"/>
    </location>
</feature>
<keyword evidence="2 7" id="KW-0812">Transmembrane</keyword>
<evidence type="ECO:0000313" key="10">
    <source>
        <dbReference type="Proteomes" id="UP000544095"/>
    </source>
</evidence>
<dbReference type="InterPro" id="IPR052337">
    <property type="entry name" value="SAT4-like"/>
</dbReference>
<feature type="compositionally biased region" description="Low complexity" evidence="6">
    <location>
        <begin position="776"/>
        <end position="820"/>
    </location>
</feature>
<keyword evidence="3 7" id="KW-1133">Transmembrane helix</keyword>
<dbReference type="Proteomes" id="UP000544095">
    <property type="component" value="Unassembled WGS sequence"/>
</dbReference>
<feature type="transmembrane region" description="Helical" evidence="7">
    <location>
        <begin position="230"/>
        <end position="250"/>
    </location>
</feature>
<reference evidence="9 10" key="1">
    <citation type="submission" date="2020-05" db="EMBL/GenBank/DDBJ databases">
        <title>Identification and distribution of gene clusters putatively required for synthesis of sphingolipid metabolism inhibitors in phylogenetically diverse species of the filamentous fungus Fusarium.</title>
        <authorList>
            <person name="Kim H.-S."/>
            <person name="Busman M."/>
            <person name="Brown D.W."/>
            <person name="Divon H."/>
            <person name="Uhlig S."/>
            <person name="Proctor R.H."/>
        </authorList>
    </citation>
    <scope>NUCLEOTIDE SEQUENCE [LARGE SCALE GENOMIC DNA]</scope>
    <source>
        <strain evidence="9 10">NRRL 25211</strain>
    </source>
</reference>
<dbReference type="GO" id="GO:0016020">
    <property type="term" value="C:membrane"/>
    <property type="evidence" value="ECO:0007669"/>
    <property type="project" value="UniProtKB-SubCell"/>
</dbReference>
<evidence type="ECO:0000313" key="9">
    <source>
        <dbReference type="EMBL" id="KAF5591921.1"/>
    </source>
</evidence>
<protein>
    <submittedName>
        <fullName evidence="9">Integral membrane protein</fullName>
    </submittedName>
</protein>
<organism evidence="9 10">
    <name type="scientific">Fusarium pseudoanthophilum</name>
    <dbReference type="NCBI Taxonomy" id="48495"/>
    <lineage>
        <taxon>Eukaryota</taxon>
        <taxon>Fungi</taxon>
        <taxon>Dikarya</taxon>
        <taxon>Ascomycota</taxon>
        <taxon>Pezizomycotina</taxon>
        <taxon>Sordariomycetes</taxon>
        <taxon>Hypocreomycetidae</taxon>
        <taxon>Hypocreales</taxon>
        <taxon>Nectriaceae</taxon>
        <taxon>Fusarium</taxon>
        <taxon>Fusarium fujikuroi species complex</taxon>
    </lineage>
</organism>
<evidence type="ECO:0000256" key="7">
    <source>
        <dbReference type="SAM" id="Phobius"/>
    </source>
</evidence>
<dbReference type="AlphaFoldDB" id="A0A8H5P8F1"/>
<comment type="subcellular location">
    <subcellularLocation>
        <location evidence="1">Membrane</location>
        <topology evidence="1">Multi-pass membrane protein</topology>
    </subcellularLocation>
</comment>
<feature type="transmembrane region" description="Helical" evidence="7">
    <location>
        <begin position="195"/>
        <end position="218"/>
    </location>
</feature>
<dbReference type="EMBL" id="JAAOAR010000268">
    <property type="protein sequence ID" value="KAF5591921.1"/>
    <property type="molecule type" value="Genomic_DNA"/>
</dbReference>
<keyword evidence="10" id="KW-1185">Reference proteome</keyword>
<dbReference type="PANTHER" id="PTHR33048:SF124">
    <property type="entry name" value="INTEGRAL MEMBRANE PROTEIN"/>
    <property type="match status" value="1"/>
</dbReference>
<feature type="transmembrane region" description="Helical" evidence="7">
    <location>
        <begin position="36"/>
        <end position="57"/>
    </location>
</feature>
<sequence>MSFPVVNGVEVAVAPPSGYRVDFENPLTDASMVRNAYWIFGLEFAIATAFLGQRMYTNAVILRKFLIDDYLILFAWVLSIAAQSCLLNAYSRKLLGVHAWEMPIDSNTQANLLVMCTTLTYIPTTILSKLTLCFFYYRLSPSLWYQYSVYFTGFLCSASLIGIWFSVLFACKPIAAGWDVRMSVGATCINRPPIYITQAAFGCITDVMLLVLPIPTVVGLQMSTRQKLGLVGLFAIGSITLITSIVRLVLLLPSLSNPDQSWSLAEGCLWVIIEANLLIMCGSLPTLRVFLKNVAPRVLGDKSTRKGSEEQSGSANFGLHTFGGSNGPRRKFDTLVELEHDTHFNRVSLRPEGMGKTDVNIYSGRSDESLENNPTGDNDIIEMDPRSRIPSFPAKNKIVGDSEGNEHFPDLLNGVLHPLALALLILNLITSLTDFGLSRVDTSSYLQSSQYITAQSSTNMSTTRIEIDPEGDTLIILPVKPASTQSETPDSTTEKHYLCSKKHLTLACRRAAKLFSSQFKEASVESDGLYHWKFEGIFSPEAFELVLRIIHGKTRDVPRSVKLDLLSDIATIVDDLECHEAVAFFSTNWLFGWTVEWLQPGQLRDKPLAQVILASFVFEHASLFQTYTKMAIRHNTDVASTYDLPIRADVSDKIETTRIEILQRLVDGLENLQTKILADKVGCNEACRATLLGSLLQGMKKSGVYPRPSSPFPKLSLDAVLASLANVQSPAYFGPQSQAPLLNYAGRWNLDPTSANLVSGGLIGYPSGLVQGQPKPATAGTSTPSASASQQTTTAGGLSRPSGSLFGSSSTPQNTNTQSSFNFGRPSPSSGSLFGTPIVSQTAKSPQVASQSGTKGLSGSNAGTTSSTTENPEQPGTIVRHNCRLKDLIEPLLVAAEKEITGLKLADFPRP</sequence>
<feature type="compositionally biased region" description="Low complexity" evidence="6">
    <location>
        <begin position="857"/>
        <end position="869"/>
    </location>
</feature>
<evidence type="ECO:0000259" key="8">
    <source>
        <dbReference type="Pfam" id="PF20684"/>
    </source>
</evidence>